<dbReference type="AlphaFoldDB" id="A0A2T4JWG4"/>
<evidence type="ECO:0000313" key="2">
    <source>
        <dbReference type="EMBL" id="PTE22147.1"/>
    </source>
</evidence>
<comment type="caution">
    <text evidence="2">The sequence shown here is derived from an EMBL/GenBank/DDBJ whole genome shotgun (WGS) entry which is preliminary data.</text>
</comment>
<dbReference type="InterPro" id="IPR006311">
    <property type="entry name" value="TAT_signal"/>
</dbReference>
<evidence type="ECO:0008006" key="4">
    <source>
        <dbReference type="Google" id="ProtNLM"/>
    </source>
</evidence>
<gene>
    <name evidence="2" type="ORF">C5F48_08500</name>
</gene>
<dbReference type="PROSITE" id="PS51318">
    <property type="entry name" value="TAT"/>
    <property type="match status" value="1"/>
</dbReference>
<dbReference type="PROSITE" id="PS51257">
    <property type="entry name" value="PROKAR_LIPOPROTEIN"/>
    <property type="match status" value="1"/>
</dbReference>
<dbReference type="Pfam" id="PF04390">
    <property type="entry name" value="LptE"/>
    <property type="match status" value="1"/>
</dbReference>
<dbReference type="Proteomes" id="UP000241010">
    <property type="component" value="Unassembled WGS sequence"/>
</dbReference>
<name>A0A2T4JWG4_9RHOB</name>
<dbReference type="RefSeq" id="WP_107663479.1">
    <property type="nucleotide sequence ID" value="NZ_PZKG01000028.1"/>
</dbReference>
<keyword evidence="3" id="KW-1185">Reference proteome</keyword>
<protein>
    <recommendedName>
        <fullName evidence="4">LPS-assembly lipoprotein</fullName>
    </recommendedName>
</protein>
<dbReference type="GO" id="GO:0019867">
    <property type="term" value="C:outer membrane"/>
    <property type="evidence" value="ECO:0007669"/>
    <property type="project" value="InterPro"/>
</dbReference>
<dbReference type="GO" id="GO:0043165">
    <property type="term" value="P:Gram-negative-bacterium-type cell outer membrane assembly"/>
    <property type="evidence" value="ECO:0007669"/>
    <property type="project" value="InterPro"/>
</dbReference>
<organism evidence="2 3">
    <name type="scientific">Cereibacter changlensis JA139</name>
    <dbReference type="NCBI Taxonomy" id="1188249"/>
    <lineage>
        <taxon>Bacteria</taxon>
        <taxon>Pseudomonadati</taxon>
        <taxon>Pseudomonadota</taxon>
        <taxon>Alphaproteobacteria</taxon>
        <taxon>Rhodobacterales</taxon>
        <taxon>Paracoccaceae</taxon>
        <taxon>Cereibacter</taxon>
    </lineage>
</organism>
<dbReference type="Gene3D" id="3.30.160.150">
    <property type="entry name" value="Lipoprotein like domain"/>
    <property type="match status" value="1"/>
</dbReference>
<keyword evidence="1" id="KW-0732">Signal</keyword>
<evidence type="ECO:0000313" key="3">
    <source>
        <dbReference type="Proteomes" id="UP000241010"/>
    </source>
</evidence>
<feature type="chain" id="PRO_5015592257" description="LPS-assembly lipoprotein" evidence="1">
    <location>
        <begin position="28"/>
        <end position="163"/>
    </location>
</feature>
<sequence>MSSSDRRSFLLLTAGALAACGFQPAYAPGGPAEKLQGAIRVNDPGDKNGFDLVERLEERIGRPDAPRYALSYSIATNPVGIGVTTSNSINRYNLVGSIDWAVTETASGARVTGGTARSFTSYSATGSTVALISAEQDAAYRLMRILADQIVAQLIATSGRWLR</sequence>
<feature type="signal peptide" evidence="1">
    <location>
        <begin position="1"/>
        <end position="27"/>
    </location>
</feature>
<reference evidence="2 3" key="1">
    <citation type="submission" date="2018-03" db="EMBL/GenBank/DDBJ databases">
        <title>Cereibacter changlensis.</title>
        <authorList>
            <person name="Meyer T.E."/>
            <person name="Miller S."/>
            <person name="Lodha T."/>
            <person name="Gandham S."/>
            <person name="Chintalapati S."/>
            <person name="Chintalapati V.R."/>
        </authorList>
    </citation>
    <scope>NUCLEOTIDE SEQUENCE [LARGE SCALE GENOMIC DNA]</scope>
    <source>
        <strain evidence="2 3">JA139</strain>
    </source>
</reference>
<accession>A0A2T4JWG4</accession>
<dbReference type="OrthoDB" id="7629596at2"/>
<proteinExistence type="predicted"/>
<dbReference type="EMBL" id="PZKG01000028">
    <property type="protein sequence ID" value="PTE22147.1"/>
    <property type="molecule type" value="Genomic_DNA"/>
</dbReference>
<evidence type="ECO:0000256" key="1">
    <source>
        <dbReference type="SAM" id="SignalP"/>
    </source>
</evidence>
<dbReference type="InterPro" id="IPR007485">
    <property type="entry name" value="LPS_assembly_LptE"/>
</dbReference>